<protein>
    <submittedName>
        <fullName evidence="1">Uncharacterized protein</fullName>
    </submittedName>
</protein>
<comment type="caution">
    <text evidence="1">The sequence shown here is derived from an EMBL/GenBank/DDBJ whole genome shotgun (WGS) entry which is preliminary data.</text>
</comment>
<gene>
    <name evidence="1" type="ORF">BK665_18470</name>
</gene>
<dbReference type="AlphaFoldDB" id="A0A423KGA3"/>
<evidence type="ECO:0000313" key="2">
    <source>
        <dbReference type="Proteomes" id="UP000283627"/>
    </source>
</evidence>
<reference evidence="1 2" key="1">
    <citation type="submission" date="2016-10" db="EMBL/GenBank/DDBJ databases">
        <title>Comparative genome analysis of multiple Pseudomonas spp. focuses on biocontrol and plant growth promoting traits.</title>
        <authorList>
            <person name="Tao X.-Y."/>
            <person name="Taylor C.G."/>
        </authorList>
    </citation>
    <scope>NUCLEOTIDE SEQUENCE [LARGE SCALE GENOMIC DNA]</scope>
    <source>
        <strain evidence="1 2">39A2</strain>
    </source>
</reference>
<proteinExistence type="predicted"/>
<dbReference type="OrthoDB" id="9861965at2"/>
<name>A0A423KGA3_9PSED</name>
<accession>A0A423KGA3</accession>
<dbReference type="RefSeq" id="WP_123408311.1">
    <property type="nucleotide sequence ID" value="NZ_MOBP01000012.1"/>
</dbReference>
<dbReference type="Proteomes" id="UP000283627">
    <property type="component" value="Unassembled WGS sequence"/>
</dbReference>
<evidence type="ECO:0000313" key="1">
    <source>
        <dbReference type="EMBL" id="RON51846.1"/>
    </source>
</evidence>
<organism evidence="1 2">
    <name type="scientific">Pseudomonas frederiksbergensis</name>
    <dbReference type="NCBI Taxonomy" id="104087"/>
    <lineage>
        <taxon>Bacteria</taxon>
        <taxon>Pseudomonadati</taxon>
        <taxon>Pseudomonadota</taxon>
        <taxon>Gammaproteobacteria</taxon>
        <taxon>Pseudomonadales</taxon>
        <taxon>Pseudomonadaceae</taxon>
        <taxon>Pseudomonas</taxon>
    </lineage>
</organism>
<sequence>MNYKSAEYIKQYNEELGKDSHWEIQLCNDEEHEGFFAIYHLNTHPSDPGSAVLIGYISIATPVQTLIGFESLCHDYYNCGQMVGIKSHVNFLLGHQNTLFAGEDGDTDVE</sequence>
<dbReference type="EMBL" id="MOBP01000012">
    <property type="protein sequence ID" value="RON51846.1"/>
    <property type="molecule type" value="Genomic_DNA"/>
</dbReference>